<proteinExistence type="predicted"/>
<dbReference type="Gene3D" id="1.10.10.10">
    <property type="entry name" value="Winged helix-like DNA-binding domain superfamily/Winged helix DNA-binding domain"/>
    <property type="match status" value="1"/>
</dbReference>
<dbReference type="GO" id="GO:0000160">
    <property type="term" value="P:phosphorelay signal transduction system"/>
    <property type="evidence" value="ECO:0007669"/>
    <property type="project" value="InterPro"/>
</dbReference>
<evidence type="ECO:0000256" key="3">
    <source>
        <dbReference type="ARBA" id="ARBA00023163"/>
    </source>
</evidence>
<evidence type="ECO:0000313" key="6">
    <source>
        <dbReference type="EMBL" id="OIR13957.1"/>
    </source>
</evidence>
<dbReference type="PROSITE" id="PS50043">
    <property type="entry name" value="HTH_LUXR_2"/>
    <property type="match status" value="1"/>
</dbReference>
<dbReference type="PRINTS" id="PR00038">
    <property type="entry name" value="HTHLUXR"/>
</dbReference>
<dbReference type="GO" id="GO:0003677">
    <property type="term" value="F:DNA binding"/>
    <property type="evidence" value="ECO:0007669"/>
    <property type="project" value="UniProtKB-KW"/>
</dbReference>
<dbReference type="PANTHER" id="PTHR44688">
    <property type="entry name" value="DNA-BINDING TRANSCRIPTIONAL ACTIVATOR DEVR_DOSR"/>
    <property type="match status" value="1"/>
</dbReference>
<evidence type="ECO:0000256" key="1">
    <source>
        <dbReference type="ARBA" id="ARBA00023015"/>
    </source>
</evidence>
<dbReference type="SUPFAM" id="SSF52172">
    <property type="entry name" value="CheY-like"/>
    <property type="match status" value="1"/>
</dbReference>
<dbReference type="SMART" id="SM00448">
    <property type="entry name" value="REC"/>
    <property type="match status" value="1"/>
</dbReference>
<keyword evidence="1" id="KW-0805">Transcription regulation</keyword>
<dbReference type="Pfam" id="PF00072">
    <property type="entry name" value="Response_reg"/>
    <property type="match status" value="1"/>
</dbReference>
<dbReference type="SMART" id="SM00421">
    <property type="entry name" value="HTH_LUXR"/>
    <property type="match status" value="1"/>
</dbReference>
<name>A0A1J5TCC3_9ZZZZ</name>
<dbReference type="CDD" id="cd06170">
    <property type="entry name" value="LuxR_C_like"/>
    <property type="match status" value="1"/>
</dbReference>
<dbReference type="InterPro" id="IPR011006">
    <property type="entry name" value="CheY-like_superfamily"/>
</dbReference>
<dbReference type="PROSITE" id="PS50110">
    <property type="entry name" value="RESPONSE_REGULATORY"/>
    <property type="match status" value="1"/>
</dbReference>
<keyword evidence="3" id="KW-0804">Transcription</keyword>
<organism evidence="6">
    <name type="scientific">mine drainage metagenome</name>
    <dbReference type="NCBI Taxonomy" id="410659"/>
    <lineage>
        <taxon>unclassified sequences</taxon>
        <taxon>metagenomes</taxon>
        <taxon>ecological metagenomes</taxon>
    </lineage>
</organism>
<feature type="domain" description="Response regulatory" evidence="5">
    <location>
        <begin position="6"/>
        <end position="140"/>
    </location>
</feature>
<evidence type="ECO:0000259" key="5">
    <source>
        <dbReference type="PROSITE" id="PS50110"/>
    </source>
</evidence>
<dbReference type="SUPFAM" id="SSF46894">
    <property type="entry name" value="C-terminal effector domain of the bipartite response regulators"/>
    <property type="match status" value="1"/>
</dbReference>
<protein>
    <submittedName>
        <fullName evidence="6">Transcriptional regulatory protein TdiR</fullName>
    </submittedName>
</protein>
<dbReference type="AlphaFoldDB" id="A0A1J5TCC3"/>
<dbReference type="InterPro" id="IPR001789">
    <property type="entry name" value="Sig_transdc_resp-reg_receiver"/>
</dbReference>
<accession>A0A1J5TCC3</accession>
<dbReference type="Pfam" id="PF00196">
    <property type="entry name" value="GerE"/>
    <property type="match status" value="1"/>
</dbReference>
<dbReference type="InterPro" id="IPR000792">
    <property type="entry name" value="Tscrpt_reg_LuxR_C"/>
</dbReference>
<dbReference type="PANTHER" id="PTHR44688:SF16">
    <property type="entry name" value="DNA-BINDING TRANSCRIPTIONAL ACTIVATOR DEVR_DOSR"/>
    <property type="match status" value="1"/>
</dbReference>
<gene>
    <name evidence="6" type="primary">tdiR_1</name>
    <name evidence="6" type="ORF">GALL_50940</name>
</gene>
<feature type="domain" description="HTH luxR-type" evidence="4">
    <location>
        <begin position="156"/>
        <end position="221"/>
    </location>
</feature>
<dbReference type="GO" id="GO:0006355">
    <property type="term" value="P:regulation of DNA-templated transcription"/>
    <property type="evidence" value="ECO:0007669"/>
    <property type="project" value="InterPro"/>
</dbReference>
<reference evidence="6" key="1">
    <citation type="submission" date="2016-10" db="EMBL/GenBank/DDBJ databases">
        <title>Sequence of Gallionella enrichment culture.</title>
        <authorList>
            <person name="Poehlein A."/>
            <person name="Muehling M."/>
            <person name="Daniel R."/>
        </authorList>
    </citation>
    <scope>NUCLEOTIDE SEQUENCE</scope>
</reference>
<keyword evidence="2" id="KW-0238">DNA-binding</keyword>
<dbReference type="PROSITE" id="PS00622">
    <property type="entry name" value="HTH_LUXR_1"/>
    <property type="match status" value="1"/>
</dbReference>
<dbReference type="Gene3D" id="3.40.50.2300">
    <property type="match status" value="1"/>
</dbReference>
<comment type="caution">
    <text evidence="6">The sequence shown here is derived from an EMBL/GenBank/DDBJ whole genome shotgun (WGS) entry which is preliminary data.</text>
</comment>
<dbReference type="EMBL" id="MLJW01000013">
    <property type="protein sequence ID" value="OIR13957.1"/>
    <property type="molecule type" value="Genomic_DNA"/>
</dbReference>
<sequence>MSSRGRVFVVDDDADVRDSLAVLLDTAGYSVVTFSCAEDFLNLCIPNCAECPFVDKRSPLVQGAINQCAGCMIVDVSMPGITGPMLQQELHQRGVLLPVIFLSGHGTIQTTVSTIKAGAIDFLTKPVKGSILLDRVKEALQQSVQIKKQSEEYRIVISRFASLTEREKEVLLLAVAGLTSKEIAQRLAISFRTVEIHRAHVMHKMEAANLLELARIVQIAQSHQN</sequence>
<dbReference type="InterPro" id="IPR016032">
    <property type="entry name" value="Sig_transdc_resp-reg_C-effctor"/>
</dbReference>
<evidence type="ECO:0000259" key="4">
    <source>
        <dbReference type="PROSITE" id="PS50043"/>
    </source>
</evidence>
<dbReference type="InterPro" id="IPR036388">
    <property type="entry name" value="WH-like_DNA-bd_sf"/>
</dbReference>
<evidence type="ECO:0000256" key="2">
    <source>
        <dbReference type="ARBA" id="ARBA00023125"/>
    </source>
</evidence>